<dbReference type="STRING" id="59895.A0A103XTK8"/>
<organism evidence="3 4">
    <name type="scientific">Cynara cardunculus var. scolymus</name>
    <name type="common">Globe artichoke</name>
    <name type="synonym">Cynara scolymus</name>
    <dbReference type="NCBI Taxonomy" id="59895"/>
    <lineage>
        <taxon>Eukaryota</taxon>
        <taxon>Viridiplantae</taxon>
        <taxon>Streptophyta</taxon>
        <taxon>Embryophyta</taxon>
        <taxon>Tracheophyta</taxon>
        <taxon>Spermatophyta</taxon>
        <taxon>Magnoliopsida</taxon>
        <taxon>eudicotyledons</taxon>
        <taxon>Gunneridae</taxon>
        <taxon>Pentapetalae</taxon>
        <taxon>asterids</taxon>
        <taxon>campanulids</taxon>
        <taxon>Asterales</taxon>
        <taxon>Asteraceae</taxon>
        <taxon>Carduoideae</taxon>
        <taxon>Cardueae</taxon>
        <taxon>Carduinae</taxon>
        <taxon>Cynara</taxon>
    </lineage>
</organism>
<comment type="caution">
    <text evidence="3">The sequence shown here is derived from an EMBL/GenBank/DDBJ whole genome shotgun (WGS) entry which is preliminary data.</text>
</comment>
<feature type="domain" description="MSP" evidence="2">
    <location>
        <begin position="5"/>
        <end position="126"/>
    </location>
</feature>
<dbReference type="GO" id="GO:0061817">
    <property type="term" value="P:endoplasmic reticulum-plasma membrane tethering"/>
    <property type="evidence" value="ECO:0007669"/>
    <property type="project" value="TreeGrafter"/>
</dbReference>
<dbReference type="PROSITE" id="PS50202">
    <property type="entry name" value="MSP"/>
    <property type="match status" value="1"/>
</dbReference>
<dbReference type="InterPro" id="IPR008962">
    <property type="entry name" value="PapD-like_sf"/>
</dbReference>
<dbReference type="EMBL" id="LEKV01004263">
    <property type="protein sequence ID" value="KVH96616.1"/>
    <property type="molecule type" value="Genomic_DNA"/>
</dbReference>
<name>A0A103XTK8_CYNCS</name>
<dbReference type="InterPro" id="IPR000535">
    <property type="entry name" value="MSP_dom"/>
</dbReference>
<protein>
    <recommendedName>
        <fullName evidence="2">MSP domain-containing protein</fullName>
    </recommendedName>
</protein>
<dbReference type="Proteomes" id="UP000243975">
    <property type="component" value="Unassembled WGS sequence"/>
</dbReference>
<dbReference type="GO" id="GO:0090158">
    <property type="term" value="P:endoplasmic reticulum membrane organization"/>
    <property type="evidence" value="ECO:0007669"/>
    <property type="project" value="TreeGrafter"/>
</dbReference>
<comment type="similarity">
    <text evidence="1">Belongs to the VAMP-associated protein (VAP) (TC 9.B.17) family.</text>
</comment>
<dbReference type="SUPFAM" id="SSF49354">
    <property type="entry name" value="PapD-like"/>
    <property type="match status" value="1"/>
</dbReference>
<keyword evidence="4" id="KW-1185">Reference proteome</keyword>
<reference evidence="3 4" key="1">
    <citation type="journal article" date="2016" name="Sci. Rep.">
        <title>The genome sequence of the outbreeding globe artichoke constructed de novo incorporating a phase-aware low-pass sequencing strategy of F1 progeny.</title>
        <authorList>
            <person name="Scaglione D."/>
            <person name="Reyes-Chin-Wo S."/>
            <person name="Acquadro A."/>
            <person name="Froenicke L."/>
            <person name="Portis E."/>
            <person name="Beitel C."/>
            <person name="Tirone M."/>
            <person name="Mauro R."/>
            <person name="Lo Monaco A."/>
            <person name="Mauromicale G."/>
            <person name="Faccioli P."/>
            <person name="Cattivelli L."/>
            <person name="Rieseberg L."/>
            <person name="Michelmore R."/>
            <person name="Lanteri S."/>
        </authorList>
    </citation>
    <scope>NUCLEOTIDE SEQUENCE [LARGE SCALE GENOMIC DNA]</scope>
    <source>
        <strain evidence="3">2C</strain>
    </source>
</reference>
<dbReference type="Pfam" id="PF00635">
    <property type="entry name" value="Motile_Sperm"/>
    <property type="match status" value="1"/>
</dbReference>
<dbReference type="Gene3D" id="2.60.40.10">
    <property type="entry name" value="Immunoglobulins"/>
    <property type="match status" value="1"/>
</dbReference>
<evidence type="ECO:0000313" key="4">
    <source>
        <dbReference type="Proteomes" id="UP000243975"/>
    </source>
</evidence>
<dbReference type="PANTHER" id="PTHR10809">
    <property type="entry name" value="VESICLE-ASSOCIATED MEMBRANE PROTEIN-ASSOCIATED PROTEIN"/>
    <property type="match status" value="1"/>
</dbReference>
<dbReference type="OrthoDB" id="1500021at2759"/>
<dbReference type="AlphaFoldDB" id="A0A103XTK8"/>
<evidence type="ECO:0000259" key="2">
    <source>
        <dbReference type="PROSITE" id="PS50202"/>
    </source>
</evidence>
<evidence type="ECO:0000256" key="1">
    <source>
        <dbReference type="ARBA" id="ARBA00008932"/>
    </source>
</evidence>
<dbReference type="Gramene" id="KVH96616">
    <property type="protein sequence ID" value="KVH96616"/>
    <property type="gene ID" value="Ccrd_001292"/>
</dbReference>
<evidence type="ECO:0000313" key="3">
    <source>
        <dbReference type="EMBL" id="KVH96616.1"/>
    </source>
</evidence>
<gene>
    <name evidence="3" type="ORF">Ccrd_001292</name>
</gene>
<proteinExistence type="inferred from homology"/>
<sequence length="204" mass="23888">MDADFGEIEPEELKFLFKPKVQIMCIVKLINKSNRYIAYKVKTTRPKLYCVRPNIGIVKPDSTCEVHVTRQAQAILPVSSEIEKEKFLFERMFVPESMALEEVSSIFLSKDGDTDINKKKLKVVFDDTPMMEEMKSKNEERHLMLKKVEETILLRSKIKELDLRLVEAEETISKLKEQKTDDRDCSSRKTRSRVFIKCFNVRFA</sequence>
<dbReference type="GO" id="GO:0005789">
    <property type="term" value="C:endoplasmic reticulum membrane"/>
    <property type="evidence" value="ECO:0007669"/>
    <property type="project" value="InterPro"/>
</dbReference>
<dbReference type="GO" id="GO:0005886">
    <property type="term" value="C:plasma membrane"/>
    <property type="evidence" value="ECO:0007669"/>
    <property type="project" value="TreeGrafter"/>
</dbReference>
<accession>A0A103XTK8</accession>
<dbReference type="OMA" id="SNRYIAY"/>
<dbReference type="InterPro" id="IPR016763">
    <property type="entry name" value="VAP"/>
</dbReference>
<dbReference type="InterPro" id="IPR013783">
    <property type="entry name" value="Ig-like_fold"/>
</dbReference>
<dbReference type="PANTHER" id="PTHR10809:SF162">
    <property type="entry name" value="VESICLE-ASSOCIATED PROTEIN 1-1-LIKE"/>
    <property type="match status" value="1"/>
</dbReference>